<feature type="domain" description="Peptidase S24/S26A/S26B/S26C" evidence="1">
    <location>
        <begin position="14"/>
        <end position="119"/>
    </location>
</feature>
<dbReference type="PANTHER" id="PTHR33516:SF2">
    <property type="entry name" value="LEXA REPRESSOR-RELATED"/>
    <property type="match status" value="1"/>
</dbReference>
<dbReference type="InterPro" id="IPR015927">
    <property type="entry name" value="Peptidase_S24_S26A/B/C"/>
</dbReference>
<dbReference type="RefSeq" id="WP_347691088.1">
    <property type="nucleotide sequence ID" value="NZ_JBDPZN010000027.1"/>
</dbReference>
<sequence length="146" mass="15957">MNFFPMPISCGIGGFESAAKEYAQKKLSLDEFLVNHPSTTFLTLIDGNDMVNIGIHNHDIAIVDRDITARHRDVVIINLNGDISCKILDAERRLLLSGSNDNKPIPINGSDEFVIIGIVTSSIRCFKPLTLPSKVDIGPVDTSNHA</sequence>
<comment type="caution">
    <text evidence="2">The sequence shown here is derived from an EMBL/GenBank/DDBJ whole genome shotgun (WGS) entry which is preliminary data.</text>
</comment>
<gene>
    <name evidence="2" type="ORF">ABHN84_20815</name>
</gene>
<accession>A0ABV0FV41</accession>
<keyword evidence="3" id="KW-1185">Reference proteome</keyword>
<protein>
    <submittedName>
        <fullName evidence="2">S24 family peptidase</fullName>
    </submittedName>
</protein>
<name>A0ABV0FV41_9GAMM</name>
<evidence type="ECO:0000259" key="1">
    <source>
        <dbReference type="Pfam" id="PF00717"/>
    </source>
</evidence>
<dbReference type="InterPro" id="IPR050077">
    <property type="entry name" value="LexA_repressor"/>
</dbReference>
<dbReference type="InterPro" id="IPR036286">
    <property type="entry name" value="LexA/Signal_pep-like_sf"/>
</dbReference>
<dbReference type="Pfam" id="PF00717">
    <property type="entry name" value="Peptidase_S24"/>
    <property type="match status" value="1"/>
</dbReference>
<proteinExistence type="predicted"/>
<organism evidence="2 3">
    <name type="scientific">Shewanella vesiculosa</name>
    <dbReference type="NCBI Taxonomy" id="518738"/>
    <lineage>
        <taxon>Bacteria</taxon>
        <taxon>Pseudomonadati</taxon>
        <taxon>Pseudomonadota</taxon>
        <taxon>Gammaproteobacteria</taxon>
        <taxon>Alteromonadales</taxon>
        <taxon>Shewanellaceae</taxon>
        <taxon>Shewanella</taxon>
    </lineage>
</organism>
<dbReference type="InterPro" id="IPR039418">
    <property type="entry name" value="LexA-like"/>
</dbReference>
<reference evidence="2 3" key="1">
    <citation type="submission" date="2024-05" db="EMBL/GenBank/DDBJ databases">
        <title>Genome sequencing of Marine Estuary Bacteria, Shewanella vesiculosa and S. baltica, and Pseudomonas syringae.</title>
        <authorList>
            <person name="Gurung A."/>
            <person name="Maclea K.S."/>
        </authorList>
    </citation>
    <scope>NUCLEOTIDE SEQUENCE [LARGE SCALE GENOMIC DNA]</scope>
    <source>
        <strain evidence="2 3">1A</strain>
    </source>
</reference>
<dbReference type="SUPFAM" id="SSF51306">
    <property type="entry name" value="LexA/Signal peptidase"/>
    <property type="match status" value="1"/>
</dbReference>
<evidence type="ECO:0000313" key="2">
    <source>
        <dbReference type="EMBL" id="MEO3684708.1"/>
    </source>
</evidence>
<dbReference type="EMBL" id="JBDPZN010000027">
    <property type="protein sequence ID" value="MEO3684708.1"/>
    <property type="molecule type" value="Genomic_DNA"/>
</dbReference>
<evidence type="ECO:0000313" key="3">
    <source>
        <dbReference type="Proteomes" id="UP001477278"/>
    </source>
</evidence>
<dbReference type="CDD" id="cd06529">
    <property type="entry name" value="S24_LexA-like"/>
    <property type="match status" value="1"/>
</dbReference>
<dbReference type="Gene3D" id="2.10.109.10">
    <property type="entry name" value="Umud Fragment, subunit A"/>
    <property type="match status" value="1"/>
</dbReference>
<dbReference type="PANTHER" id="PTHR33516">
    <property type="entry name" value="LEXA REPRESSOR"/>
    <property type="match status" value="1"/>
</dbReference>
<dbReference type="Proteomes" id="UP001477278">
    <property type="component" value="Unassembled WGS sequence"/>
</dbReference>